<keyword evidence="4" id="KW-1185">Reference proteome</keyword>
<keyword evidence="1" id="KW-0347">Helicase</keyword>
<gene>
    <name evidence="3" type="ORF">SMRZ_LOCUS17361</name>
</gene>
<dbReference type="InterPro" id="IPR000629">
    <property type="entry name" value="RNA-helicase_DEAD-box_CS"/>
</dbReference>
<dbReference type="Gene3D" id="3.40.50.300">
    <property type="entry name" value="P-loop containing nucleotide triphosphate hydrolases"/>
    <property type="match status" value="2"/>
</dbReference>
<dbReference type="Pfam" id="PF00271">
    <property type="entry name" value="Helicase_C"/>
    <property type="match status" value="1"/>
</dbReference>
<dbReference type="PROSITE" id="PS00039">
    <property type="entry name" value="DEAD_ATP_HELICASE"/>
    <property type="match status" value="1"/>
</dbReference>
<dbReference type="InterPro" id="IPR014001">
    <property type="entry name" value="Helicase_ATP-bd"/>
</dbReference>
<protein>
    <submittedName>
        <fullName evidence="3">Uncharacterized protein</fullName>
    </submittedName>
</protein>
<reference evidence="3 4" key="1">
    <citation type="submission" date="2018-11" db="EMBL/GenBank/DDBJ databases">
        <authorList>
            <consortium name="Pathogen Informatics"/>
        </authorList>
    </citation>
    <scope>NUCLEOTIDE SEQUENCE [LARGE SCALE GENOMIC DNA]</scope>
    <source>
        <strain evidence="3 4">Zambia</strain>
    </source>
</reference>
<dbReference type="Pfam" id="PF00270">
    <property type="entry name" value="DEAD"/>
    <property type="match status" value="1"/>
</dbReference>
<evidence type="ECO:0000256" key="2">
    <source>
        <dbReference type="SAM" id="MobiDB-lite"/>
    </source>
</evidence>
<dbReference type="GO" id="GO:0003724">
    <property type="term" value="F:RNA helicase activity"/>
    <property type="evidence" value="ECO:0007669"/>
    <property type="project" value="TreeGrafter"/>
</dbReference>
<dbReference type="PANTHER" id="PTHR47959">
    <property type="entry name" value="ATP-DEPENDENT RNA HELICASE RHLE-RELATED"/>
    <property type="match status" value="1"/>
</dbReference>
<organism evidence="3 4">
    <name type="scientific">Schistosoma margrebowiei</name>
    <dbReference type="NCBI Taxonomy" id="48269"/>
    <lineage>
        <taxon>Eukaryota</taxon>
        <taxon>Metazoa</taxon>
        <taxon>Spiralia</taxon>
        <taxon>Lophotrochozoa</taxon>
        <taxon>Platyhelminthes</taxon>
        <taxon>Trematoda</taxon>
        <taxon>Digenea</taxon>
        <taxon>Strigeidida</taxon>
        <taxon>Schistosomatoidea</taxon>
        <taxon>Schistosomatidae</taxon>
        <taxon>Schistosoma</taxon>
    </lineage>
</organism>
<dbReference type="SMART" id="SM00487">
    <property type="entry name" value="DEXDc"/>
    <property type="match status" value="1"/>
</dbReference>
<dbReference type="InterPro" id="IPR001650">
    <property type="entry name" value="Helicase_C-like"/>
</dbReference>
<dbReference type="SUPFAM" id="SSF52540">
    <property type="entry name" value="P-loop containing nucleoside triphosphate hydrolases"/>
    <property type="match status" value="1"/>
</dbReference>
<dbReference type="EMBL" id="UZAI01017353">
    <property type="protein sequence ID" value="VDP23662.1"/>
    <property type="molecule type" value="Genomic_DNA"/>
</dbReference>
<dbReference type="GO" id="GO:0005829">
    <property type="term" value="C:cytosol"/>
    <property type="evidence" value="ECO:0007669"/>
    <property type="project" value="TreeGrafter"/>
</dbReference>
<dbReference type="SMART" id="SM00490">
    <property type="entry name" value="HELICc"/>
    <property type="match status" value="1"/>
</dbReference>
<dbReference type="GO" id="GO:0016787">
    <property type="term" value="F:hydrolase activity"/>
    <property type="evidence" value="ECO:0007669"/>
    <property type="project" value="UniProtKB-KW"/>
</dbReference>
<dbReference type="InterPro" id="IPR011545">
    <property type="entry name" value="DEAD/DEAH_box_helicase_dom"/>
</dbReference>
<proteinExistence type="inferred from homology"/>
<feature type="compositionally biased region" description="Acidic residues" evidence="2">
    <location>
        <begin position="712"/>
        <end position="723"/>
    </location>
</feature>
<evidence type="ECO:0000313" key="4">
    <source>
        <dbReference type="Proteomes" id="UP000277204"/>
    </source>
</evidence>
<dbReference type="CDD" id="cd18787">
    <property type="entry name" value="SF2_C_DEAD"/>
    <property type="match status" value="1"/>
</dbReference>
<keyword evidence="1" id="KW-0378">Hydrolase</keyword>
<dbReference type="GO" id="GO:0005524">
    <property type="term" value="F:ATP binding"/>
    <property type="evidence" value="ECO:0007669"/>
    <property type="project" value="UniProtKB-KW"/>
</dbReference>
<evidence type="ECO:0000256" key="1">
    <source>
        <dbReference type="RuleBase" id="RU000492"/>
    </source>
</evidence>
<dbReference type="AlphaFoldDB" id="A0A183MMT6"/>
<dbReference type="InterPro" id="IPR050079">
    <property type="entry name" value="DEAD_box_RNA_helicase"/>
</dbReference>
<dbReference type="PROSITE" id="PS51194">
    <property type="entry name" value="HELICASE_CTER"/>
    <property type="match status" value="1"/>
</dbReference>
<feature type="compositionally biased region" description="Basic and acidic residues" evidence="2">
    <location>
        <begin position="694"/>
        <end position="708"/>
    </location>
</feature>
<evidence type="ECO:0000313" key="3">
    <source>
        <dbReference type="EMBL" id="VDP23662.1"/>
    </source>
</evidence>
<accession>A0A183MMT6</accession>
<dbReference type="STRING" id="48269.A0A183MMT6"/>
<sequence length="754" mass="85107">MTEQNVEGKLAIHLLTSKPLHKRIPGRSDYEGAVGSALAGTVLSISPFHERHLGLIKELCSVCQHMKWDSPTKIQLKSIPFALEGKDIVGIAETGSGKTGAFLLPIIQHWIKCGQPVGFALILAPTRELAQQLANEAERLGQCKTDELEFHLEVILLVGGEDMVDQALKLAWRKHHFIVATPGRLVDHLKQSVNFATQQLSNIRHLVLDEADRMLNMAFADDIDKILNLYEKPKSKGKKRKRKTKPLLVQLANNNNNDMTNNDIQSNNKQIQSISTKYPHPQIYLYSATMTKDVIKLRRAALSSNAVFINENDNILNNNNLMMDNQSTTEYNLIQQSNSSLKLNKNLKTGFPIGLSHYCLPIRLADRPTILNWIVENVIQTNLLEKFGITNSTPSRKHHIMIFCKRCHETIMVSEFLRESGHSSVALTGRMKQIERKESLNKFISSEVEILVATDVASRGLDIPHVEFVINYNVPLSEKTYRHRVGRTARAGQTGVALTLVTRDVAQSFLELEAALLPYLPLSNTNNSNNNSPGIPRWPIPLPDLHGRNGLLTRRRLADQAWSRASKTIRSQLESHHNVDNNLIDLDPIMNEELIEAYANSDEDEYSNISSSSLSNDELKINEISTISNKHNPIIPLDTSGQAGINAARKTWKYLAKIHQLQQKAKAESAEQQRLTKSIGWGVTLTRNTLDNNNNDRLDDNDMMDRFNNENINDDDDDDDDEQEIIHFDQPIKTKYAKIQSMKKVNKLKSNKNK</sequence>
<keyword evidence="1" id="KW-0067">ATP-binding</keyword>
<dbReference type="PROSITE" id="PS51192">
    <property type="entry name" value="HELICASE_ATP_BIND_1"/>
    <property type="match status" value="1"/>
</dbReference>
<comment type="similarity">
    <text evidence="1">Belongs to the DEAD box helicase family.</text>
</comment>
<dbReference type="Proteomes" id="UP000277204">
    <property type="component" value="Unassembled WGS sequence"/>
</dbReference>
<dbReference type="PANTHER" id="PTHR47959:SF24">
    <property type="entry name" value="ATP-DEPENDENT RNA HELICASE"/>
    <property type="match status" value="1"/>
</dbReference>
<dbReference type="InterPro" id="IPR027417">
    <property type="entry name" value="P-loop_NTPase"/>
</dbReference>
<feature type="region of interest" description="Disordered" evidence="2">
    <location>
        <begin position="693"/>
        <end position="723"/>
    </location>
</feature>
<dbReference type="GO" id="GO:0003676">
    <property type="term" value="F:nucleic acid binding"/>
    <property type="evidence" value="ECO:0007669"/>
    <property type="project" value="InterPro"/>
</dbReference>
<name>A0A183MMT6_9TREM</name>
<keyword evidence="1" id="KW-0547">Nucleotide-binding</keyword>